<keyword evidence="1" id="KW-0812">Transmembrane</keyword>
<proteinExistence type="inferred from homology"/>
<protein>
    <submittedName>
        <fullName evidence="6">TonB-linked outer membrane protein, SusC/RagA family</fullName>
    </submittedName>
</protein>
<dbReference type="STRING" id="192904.SAMN04488514_116109"/>
<evidence type="ECO:0000256" key="2">
    <source>
        <dbReference type="RuleBase" id="RU003357"/>
    </source>
</evidence>
<dbReference type="InterPro" id="IPR023997">
    <property type="entry name" value="TonB-dep_OMP_SusC/RagA_CS"/>
</dbReference>
<dbReference type="RefSeq" id="WP_089894869.1">
    <property type="nucleotide sequence ID" value="NZ_FNGV01000016.1"/>
</dbReference>
<dbReference type="Gene3D" id="2.60.40.1120">
    <property type="entry name" value="Carboxypeptidase-like, regulatory domain"/>
    <property type="match status" value="1"/>
</dbReference>
<dbReference type="OrthoDB" id="9768177at2"/>
<evidence type="ECO:0000259" key="5">
    <source>
        <dbReference type="Pfam" id="PF07715"/>
    </source>
</evidence>
<dbReference type="EMBL" id="FNGV01000016">
    <property type="protein sequence ID" value="SDM89419.1"/>
    <property type="molecule type" value="Genomic_DNA"/>
</dbReference>
<keyword evidence="2" id="KW-0798">TonB box</keyword>
<keyword evidence="1" id="KW-1134">Transmembrane beta strand</keyword>
<comment type="similarity">
    <text evidence="1 2">Belongs to the TonB-dependent receptor family.</text>
</comment>
<evidence type="ECO:0000313" key="7">
    <source>
        <dbReference type="Proteomes" id="UP000199440"/>
    </source>
</evidence>
<dbReference type="InterPro" id="IPR037066">
    <property type="entry name" value="Plug_dom_sf"/>
</dbReference>
<organism evidence="6 7">
    <name type="scientific">Kriegella aquimaris</name>
    <dbReference type="NCBI Taxonomy" id="192904"/>
    <lineage>
        <taxon>Bacteria</taxon>
        <taxon>Pseudomonadati</taxon>
        <taxon>Bacteroidota</taxon>
        <taxon>Flavobacteriia</taxon>
        <taxon>Flavobacteriales</taxon>
        <taxon>Flavobacteriaceae</taxon>
        <taxon>Kriegella</taxon>
    </lineage>
</organism>
<dbReference type="InterPro" id="IPR008969">
    <property type="entry name" value="CarboxyPept-like_regulatory"/>
</dbReference>
<dbReference type="AlphaFoldDB" id="A0A1G9WY95"/>
<dbReference type="SUPFAM" id="SSF49464">
    <property type="entry name" value="Carboxypeptidase regulatory domain-like"/>
    <property type="match status" value="1"/>
</dbReference>
<keyword evidence="1 2" id="KW-0472">Membrane</keyword>
<gene>
    <name evidence="6" type="ORF">SAMN04488514_116109</name>
</gene>
<evidence type="ECO:0000313" key="6">
    <source>
        <dbReference type="EMBL" id="SDM89419.1"/>
    </source>
</evidence>
<keyword evidence="3" id="KW-0732">Signal</keyword>
<dbReference type="PROSITE" id="PS52016">
    <property type="entry name" value="TONB_DEPENDENT_REC_3"/>
    <property type="match status" value="1"/>
</dbReference>
<keyword evidence="7" id="KW-1185">Reference proteome</keyword>
<evidence type="ECO:0000256" key="1">
    <source>
        <dbReference type="PROSITE-ProRule" id="PRU01360"/>
    </source>
</evidence>
<feature type="chain" id="PRO_5011770481" evidence="3">
    <location>
        <begin position="20"/>
        <end position="1040"/>
    </location>
</feature>
<dbReference type="InterPro" id="IPR023996">
    <property type="entry name" value="TonB-dep_OMP_SusC/RagA"/>
</dbReference>
<comment type="subcellular location">
    <subcellularLocation>
        <location evidence="1">Cell outer membrane</location>
        <topology evidence="1">Multi-pass membrane protein</topology>
    </subcellularLocation>
</comment>
<dbReference type="SUPFAM" id="SSF56935">
    <property type="entry name" value="Porins"/>
    <property type="match status" value="1"/>
</dbReference>
<dbReference type="NCBIfam" id="TIGR04056">
    <property type="entry name" value="OMP_RagA_SusC"/>
    <property type="match status" value="1"/>
</dbReference>
<feature type="signal peptide" evidence="3">
    <location>
        <begin position="1"/>
        <end position="19"/>
    </location>
</feature>
<sequence length="1040" mass="113064">MKNTFIFLIMLCCMSTLYSQDLTISGVVKDASFNEPLPGVSIVVKNTTTGTTTDFDGNFAMTGLSTGDILVFSYIGFVPQEIAIQNSDDLTIVMQDDVAALEEVVVVGYGTQKKSVVTGAISSVKASDLENLPIARVEQALQGRVSGVVIASNSGQPGDASTVRVRGITTFNTTSGGNNPLWVVDGVIVDSGGIGYLNQSDIKSIEVLKDAASLAIYGARAASGVLLITTKTGSPGRLQVNYTGFTGLSGPANKLSLLNASEYGAIMNEKSVAAGGAVLYPNLGELGSGTDWQELIFNDSAIRTSHELSLSAGNDVSTFYASFGFLDQEGIVSTNISNFNRKNFRLNSTHKISDVFTVGQTFGYAHKKTIGLGNTNSEFGGPLSSALNLDPITPAVITNPNIANRSPYNDSNGPVFRDADGNPYGISEIVAQEMTNPLAYEQTRLGNYGWSDDIVGNAYLQIKPMEGLVFKTSGGMKLSYWGDENFNPSYYLNANNSRELNSIYRSREKGFGWNIENTLSYNKVFGKHDFTLLLGQGSYVDNINSKVDVTFTDLPVDNRDDASFNFDIPADQKTAGAETSNDHRVSSIFSRLNYNFDEKYIFTGIIRRDGSSRFGQNNRYGIFPSFSLGWNVFKEGFWKDNNSIGQLKIRGGYGVVGNDAIPDFGYLATVSGGSNYTNGSDGTVVIGYSPDAPDNPDLKWEETAQLNVGFEARLFNDLSVTFDYFKKTTTGILQRSDIPGYVGAIENPLANVADMENSGLELELGYSKTFGEMNFRASGNVSYLKNEVTFLGNDKEFITDATASFQSMGPITRTQVGQSYNSFYGFKTDGIFQNQAEIDAYTNTSGALVQPNASPGDIKWVDENEDGTITDDDKTFIGSGIPKYTFGVTLNADYKGFDAMVFWQGSAGNKIFQGLRRLDIPTANYSNRALSRWTGEGTSNDFPRLTDDDTNGNFSRASDFYLEDGSYVRLKTIQLGYTLPSDVVGKIGVQKLRLYITGENLLTFTKYTGYDPEIGGDILGIDRGYYPQARSYMVGVNLQF</sequence>
<dbReference type="Pfam" id="PF13715">
    <property type="entry name" value="CarbopepD_reg_2"/>
    <property type="match status" value="1"/>
</dbReference>
<keyword evidence="1" id="KW-0998">Cell outer membrane</keyword>
<dbReference type="InterPro" id="IPR012910">
    <property type="entry name" value="Plug_dom"/>
</dbReference>
<accession>A0A1G9WY95</accession>
<name>A0A1G9WY95_9FLAO</name>
<dbReference type="GO" id="GO:0009279">
    <property type="term" value="C:cell outer membrane"/>
    <property type="evidence" value="ECO:0007669"/>
    <property type="project" value="UniProtKB-SubCell"/>
</dbReference>
<dbReference type="Proteomes" id="UP000199440">
    <property type="component" value="Unassembled WGS sequence"/>
</dbReference>
<dbReference type="Pfam" id="PF07715">
    <property type="entry name" value="Plug"/>
    <property type="match status" value="1"/>
</dbReference>
<reference evidence="6 7" key="1">
    <citation type="submission" date="2016-10" db="EMBL/GenBank/DDBJ databases">
        <authorList>
            <person name="de Groot N.N."/>
        </authorList>
    </citation>
    <scope>NUCLEOTIDE SEQUENCE [LARGE SCALE GENOMIC DNA]</scope>
    <source>
        <strain evidence="6 7">DSM 19886</strain>
    </source>
</reference>
<dbReference type="Pfam" id="PF00593">
    <property type="entry name" value="TonB_dep_Rec_b-barrel"/>
    <property type="match status" value="1"/>
</dbReference>
<feature type="domain" description="TonB-dependent receptor-like beta-barrel" evidence="4">
    <location>
        <begin position="477"/>
        <end position="1001"/>
    </location>
</feature>
<evidence type="ECO:0000259" key="4">
    <source>
        <dbReference type="Pfam" id="PF00593"/>
    </source>
</evidence>
<dbReference type="NCBIfam" id="TIGR04057">
    <property type="entry name" value="SusC_RagA_signa"/>
    <property type="match status" value="1"/>
</dbReference>
<dbReference type="InterPro" id="IPR000531">
    <property type="entry name" value="Beta-barrel_TonB"/>
</dbReference>
<evidence type="ECO:0000256" key="3">
    <source>
        <dbReference type="SAM" id="SignalP"/>
    </source>
</evidence>
<dbReference type="InterPro" id="IPR039426">
    <property type="entry name" value="TonB-dep_rcpt-like"/>
</dbReference>
<feature type="domain" description="TonB-dependent receptor plug" evidence="5">
    <location>
        <begin position="115"/>
        <end position="225"/>
    </location>
</feature>
<dbReference type="Gene3D" id="2.170.130.10">
    <property type="entry name" value="TonB-dependent receptor, plug domain"/>
    <property type="match status" value="1"/>
</dbReference>
<keyword evidence="1" id="KW-0813">Transport</keyword>